<organism evidence="1 2">
    <name type="scientific">Cotesia glomerata</name>
    <name type="common">Lepidopteran parasitic wasp</name>
    <name type="synonym">Apanteles glomeratus</name>
    <dbReference type="NCBI Taxonomy" id="32391"/>
    <lineage>
        <taxon>Eukaryota</taxon>
        <taxon>Metazoa</taxon>
        <taxon>Ecdysozoa</taxon>
        <taxon>Arthropoda</taxon>
        <taxon>Hexapoda</taxon>
        <taxon>Insecta</taxon>
        <taxon>Pterygota</taxon>
        <taxon>Neoptera</taxon>
        <taxon>Endopterygota</taxon>
        <taxon>Hymenoptera</taxon>
        <taxon>Apocrita</taxon>
        <taxon>Ichneumonoidea</taxon>
        <taxon>Braconidae</taxon>
        <taxon>Microgastrinae</taxon>
        <taxon>Cotesia</taxon>
    </lineage>
</organism>
<protein>
    <submittedName>
        <fullName evidence="1">Uncharacterized protein</fullName>
    </submittedName>
</protein>
<gene>
    <name evidence="1" type="ORF">KQX54_007078</name>
</gene>
<accession>A0AAV7HYY2</accession>
<name>A0AAV7HYY2_COTGL</name>
<sequence>MRCPTYFFGGGFTVRARCSYVSIQRRGVTMTIDDRSVTCALPIPRLLRTENREAVCSRYMYTQMDFIVQPLASASEALALPELSFTYEIVIRDLGVGYPYLPSVTEVIATTLKGLIKIKITLLMRQKVNVVSELEKRS</sequence>
<evidence type="ECO:0000313" key="1">
    <source>
        <dbReference type="EMBL" id="KAH0539663.1"/>
    </source>
</evidence>
<comment type="caution">
    <text evidence="1">The sequence shown here is derived from an EMBL/GenBank/DDBJ whole genome shotgun (WGS) entry which is preliminary data.</text>
</comment>
<reference evidence="1 2" key="1">
    <citation type="journal article" date="2021" name="J. Hered.">
        <title>A chromosome-level genome assembly of the parasitoid wasp, Cotesia glomerata (Hymenoptera: Braconidae).</title>
        <authorList>
            <person name="Pinto B.J."/>
            <person name="Weis J.J."/>
            <person name="Gamble T."/>
            <person name="Ode P.J."/>
            <person name="Paul R."/>
            <person name="Zaspel J.M."/>
        </authorList>
    </citation>
    <scope>NUCLEOTIDE SEQUENCE [LARGE SCALE GENOMIC DNA]</scope>
    <source>
        <strain evidence="1">CgM1</strain>
    </source>
</reference>
<dbReference type="AlphaFoldDB" id="A0AAV7HYY2"/>
<evidence type="ECO:0000313" key="2">
    <source>
        <dbReference type="Proteomes" id="UP000826195"/>
    </source>
</evidence>
<dbReference type="EMBL" id="JAHXZJ010002609">
    <property type="protein sequence ID" value="KAH0539663.1"/>
    <property type="molecule type" value="Genomic_DNA"/>
</dbReference>
<keyword evidence="2" id="KW-1185">Reference proteome</keyword>
<dbReference type="Proteomes" id="UP000826195">
    <property type="component" value="Unassembled WGS sequence"/>
</dbReference>
<proteinExistence type="predicted"/>